<evidence type="ECO:0000313" key="2">
    <source>
        <dbReference type="Proteomes" id="UP000020492"/>
    </source>
</evidence>
<gene>
    <name evidence="1" type="ORF">DEIPH_ctg005orf0041</name>
</gene>
<dbReference type="Gene3D" id="3.20.20.80">
    <property type="entry name" value="Glycosidases"/>
    <property type="match status" value="1"/>
</dbReference>
<dbReference type="PATRIC" id="fig|1476583.3.peg.382"/>
<name>A0A016QTP1_9DEIO</name>
<dbReference type="AlphaFoldDB" id="A0A016QTP1"/>
<protein>
    <submittedName>
        <fullName evidence="1">Carbohydrate-binding CenC domain-containing protein</fullName>
    </submittedName>
</protein>
<dbReference type="eggNOG" id="COG3934">
    <property type="taxonomic scope" value="Bacteria"/>
</dbReference>
<accession>A0A016QTP1</accession>
<dbReference type="Proteomes" id="UP000020492">
    <property type="component" value="Unassembled WGS sequence"/>
</dbReference>
<evidence type="ECO:0000313" key="1">
    <source>
        <dbReference type="EMBL" id="EYB69480.1"/>
    </source>
</evidence>
<reference evidence="1 2" key="1">
    <citation type="submission" date="2014-03" db="EMBL/GenBank/DDBJ databases">
        <title>Draft genome sequence of Deinococcus phoenicis 1P10ME.</title>
        <authorList>
            <person name="Stepanov V.G."/>
            <person name="Vaishampayan P."/>
            <person name="Venkateswaran K."/>
            <person name="Fox G.E."/>
        </authorList>
    </citation>
    <scope>NUCLEOTIDE SEQUENCE [LARGE SCALE GENOMIC DNA]</scope>
    <source>
        <strain evidence="1 2">1P10ME</strain>
    </source>
</reference>
<dbReference type="STRING" id="1476583.DEIPH_ctg005orf0041"/>
<dbReference type="SUPFAM" id="SSF51445">
    <property type="entry name" value="(Trans)glycosidases"/>
    <property type="match status" value="1"/>
</dbReference>
<proteinExistence type="predicted"/>
<comment type="caution">
    <text evidence="1">The sequence shown here is derived from an EMBL/GenBank/DDBJ whole genome shotgun (WGS) entry which is preliminary data.</text>
</comment>
<organism evidence="1 2">
    <name type="scientific">Deinococcus phoenicis</name>
    <dbReference type="NCBI Taxonomy" id="1476583"/>
    <lineage>
        <taxon>Bacteria</taxon>
        <taxon>Thermotogati</taxon>
        <taxon>Deinococcota</taxon>
        <taxon>Deinococci</taxon>
        <taxon>Deinococcales</taxon>
        <taxon>Deinococcaceae</taxon>
        <taxon>Deinococcus</taxon>
    </lineage>
</organism>
<sequence>MPFFPFGFYHVSWAERGTSQQRQEDVRKIGGGGFNLMVTEPINDQDAAGYGAFLDTAQRSGVYVMTYGLSPAAAKTVEHYPAVLGFQLADDSNVLVTPAEIRQRHQAIKAVAPSKLTYISLAVGYDRPERQYFGVSDMVGNQSYPIGRDDISVTYPVMQSAVQSALARNTVPLANLQTFGWRRGQAPNEVELRNMTYQALMAGVKGIVYYAYRSREVDLNHEPRLWNTARQLAREVAVLSPALLGGERVELADGTGTRPLVVRFRGPGGDYLLALNNSRTDRREVQLQLPDAPRRLCSLSGPRKTLRLQGDRLTGRLAPLEVVTYRLEETRSTLPVFDFLLRFLSRC</sequence>
<keyword evidence="2" id="KW-1185">Reference proteome</keyword>
<dbReference type="EMBL" id="JHAC01000005">
    <property type="protein sequence ID" value="EYB69480.1"/>
    <property type="molecule type" value="Genomic_DNA"/>
</dbReference>
<dbReference type="InterPro" id="IPR017853">
    <property type="entry name" value="GH"/>
</dbReference>